<feature type="compositionally biased region" description="Basic residues" evidence="1">
    <location>
        <begin position="34"/>
        <end position="44"/>
    </location>
</feature>
<dbReference type="AlphaFoldDB" id="A0A9Q1QDS4"/>
<evidence type="ECO:0000313" key="4">
    <source>
        <dbReference type="Proteomes" id="UP001153076"/>
    </source>
</evidence>
<dbReference type="EMBL" id="JAKOGI010000280">
    <property type="protein sequence ID" value="KAJ8437791.1"/>
    <property type="molecule type" value="Genomic_DNA"/>
</dbReference>
<feature type="compositionally biased region" description="Polar residues" evidence="1">
    <location>
        <begin position="1"/>
        <end position="30"/>
    </location>
</feature>
<dbReference type="Gene3D" id="3.60.10.10">
    <property type="entry name" value="Endonuclease/exonuclease/phosphatase"/>
    <property type="match status" value="1"/>
</dbReference>
<feature type="compositionally biased region" description="Basic and acidic residues" evidence="1">
    <location>
        <begin position="79"/>
        <end position="101"/>
    </location>
</feature>
<organism evidence="3 4">
    <name type="scientific">Carnegiea gigantea</name>
    <dbReference type="NCBI Taxonomy" id="171969"/>
    <lineage>
        <taxon>Eukaryota</taxon>
        <taxon>Viridiplantae</taxon>
        <taxon>Streptophyta</taxon>
        <taxon>Embryophyta</taxon>
        <taxon>Tracheophyta</taxon>
        <taxon>Spermatophyta</taxon>
        <taxon>Magnoliopsida</taxon>
        <taxon>eudicotyledons</taxon>
        <taxon>Gunneridae</taxon>
        <taxon>Pentapetalae</taxon>
        <taxon>Caryophyllales</taxon>
        <taxon>Cactineae</taxon>
        <taxon>Cactaceae</taxon>
        <taxon>Cactoideae</taxon>
        <taxon>Echinocereeae</taxon>
        <taxon>Carnegiea</taxon>
    </lineage>
</organism>
<dbReference type="OrthoDB" id="1113909at2759"/>
<proteinExistence type="predicted"/>
<feature type="domain" description="Endonuclease/exonuclease/phosphatase" evidence="2">
    <location>
        <begin position="113"/>
        <end position="305"/>
    </location>
</feature>
<dbReference type="InterPro" id="IPR005135">
    <property type="entry name" value="Endo/exonuclease/phosphatase"/>
</dbReference>
<keyword evidence="4" id="KW-1185">Reference proteome</keyword>
<dbReference type="GO" id="GO:0003824">
    <property type="term" value="F:catalytic activity"/>
    <property type="evidence" value="ECO:0007669"/>
    <property type="project" value="InterPro"/>
</dbReference>
<comment type="caution">
    <text evidence="3">The sequence shown here is derived from an EMBL/GenBank/DDBJ whole genome shotgun (WGS) entry which is preliminary data.</text>
</comment>
<reference evidence="3" key="1">
    <citation type="submission" date="2022-04" db="EMBL/GenBank/DDBJ databases">
        <title>Carnegiea gigantea Genome sequencing and assembly v2.</title>
        <authorList>
            <person name="Copetti D."/>
            <person name="Sanderson M.J."/>
            <person name="Burquez A."/>
            <person name="Wojciechowski M.F."/>
        </authorList>
    </citation>
    <scope>NUCLEOTIDE SEQUENCE</scope>
    <source>
        <strain evidence="3">SGP5-SGP5p</strain>
        <tissue evidence="3">Aerial part</tissue>
    </source>
</reference>
<evidence type="ECO:0000259" key="2">
    <source>
        <dbReference type="Pfam" id="PF03372"/>
    </source>
</evidence>
<dbReference type="InterPro" id="IPR036691">
    <property type="entry name" value="Endo/exonu/phosph_ase_sf"/>
</dbReference>
<dbReference type="PANTHER" id="PTHR35218:SF9">
    <property type="entry name" value="ENDONUCLEASE_EXONUCLEASE_PHOSPHATASE DOMAIN-CONTAINING PROTEIN"/>
    <property type="match status" value="1"/>
</dbReference>
<dbReference type="Pfam" id="PF03372">
    <property type="entry name" value="Exo_endo_phos"/>
    <property type="match status" value="1"/>
</dbReference>
<evidence type="ECO:0000256" key="1">
    <source>
        <dbReference type="SAM" id="MobiDB-lite"/>
    </source>
</evidence>
<accession>A0A9Q1QDS4</accession>
<evidence type="ECO:0000313" key="3">
    <source>
        <dbReference type="EMBL" id="KAJ8437791.1"/>
    </source>
</evidence>
<sequence>MHRHPQTQTRTVQTPSAGQGTRQTHLIHQQPNKEHRRTGYHRSTHPQSAQVFPHKPGDVRYSGDPQQDPLRGVGISDNPRNHDDRPMHHSHMQVDRIEEGSQRARSREFLYTLKEFIRKYSPKVLALVETKINGNTADTICNKLKSNGRFCVEANGFSGGIWVLWHKHEVQLNIVTSSEQYITMLVSHNSGETWLFSTIYANPYESQREELWTDMEDFSHTHTTPWLLAGDFNKTRNMEERRNYSEGLQRRCTKFDHWIENNGLMDLGYTGPPFTWNRGSNPATGKSARLDRALCNRQWRLRFEEARVRHLLQNNSDHCPLLISLYGNVPI</sequence>
<dbReference type="PANTHER" id="PTHR35218">
    <property type="entry name" value="RNASE H DOMAIN-CONTAINING PROTEIN"/>
    <property type="match status" value="1"/>
</dbReference>
<feature type="region of interest" description="Disordered" evidence="1">
    <location>
        <begin position="1"/>
        <end position="101"/>
    </location>
</feature>
<protein>
    <recommendedName>
        <fullName evidence="2">Endonuclease/exonuclease/phosphatase domain-containing protein</fullName>
    </recommendedName>
</protein>
<gene>
    <name evidence="3" type="ORF">Cgig2_013710</name>
</gene>
<name>A0A9Q1QDS4_9CARY</name>
<dbReference type="SUPFAM" id="SSF56219">
    <property type="entry name" value="DNase I-like"/>
    <property type="match status" value="1"/>
</dbReference>
<dbReference type="Proteomes" id="UP001153076">
    <property type="component" value="Unassembled WGS sequence"/>
</dbReference>